<accession>D9SSF2</accession>
<dbReference type="STRING" id="573061.Clocel_0779"/>
<protein>
    <submittedName>
        <fullName evidence="1">Uncharacterized protein</fullName>
    </submittedName>
</protein>
<evidence type="ECO:0000313" key="1">
    <source>
        <dbReference type="EMBL" id="ADL50549.1"/>
    </source>
</evidence>
<dbReference type="HOGENOM" id="CLU_838632_0_0_9"/>
<reference evidence="1 2" key="1">
    <citation type="submission" date="2010-08" db="EMBL/GenBank/DDBJ databases">
        <title>Complete sequence of Clostridium cellulovorans 743B.</title>
        <authorList>
            <consortium name="US DOE Joint Genome Institute"/>
            <person name="Lucas S."/>
            <person name="Copeland A."/>
            <person name="Lapidus A."/>
            <person name="Cheng J.-F."/>
            <person name="Bruce D."/>
            <person name="Goodwin L."/>
            <person name="Pitluck S."/>
            <person name="Chertkov O."/>
            <person name="Detter J.C."/>
            <person name="Han C."/>
            <person name="Tapia R."/>
            <person name="Land M."/>
            <person name="Hauser L."/>
            <person name="Chang Y.-J."/>
            <person name="Jeffries C."/>
            <person name="Kyrpides N."/>
            <person name="Ivanova N."/>
            <person name="Mikhailova N."/>
            <person name="Hemme C.L."/>
            <person name="Woyke T."/>
        </authorList>
    </citation>
    <scope>NUCLEOTIDE SEQUENCE [LARGE SCALE GENOMIC DNA]</scope>
    <source>
        <strain evidence="2">ATCC 35296 / DSM 3052 / OCM 3 / 743B</strain>
    </source>
</reference>
<dbReference type="RefSeq" id="WP_010073132.1">
    <property type="nucleotide sequence ID" value="NC_014393.1"/>
</dbReference>
<organism evidence="1 2">
    <name type="scientific">Clostridium cellulovorans (strain ATCC 35296 / DSM 3052 / OCM 3 / 743B)</name>
    <dbReference type="NCBI Taxonomy" id="573061"/>
    <lineage>
        <taxon>Bacteria</taxon>
        <taxon>Bacillati</taxon>
        <taxon>Bacillota</taxon>
        <taxon>Clostridia</taxon>
        <taxon>Eubacteriales</taxon>
        <taxon>Clostridiaceae</taxon>
        <taxon>Clostridium</taxon>
    </lineage>
</organism>
<dbReference type="Proteomes" id="UP000002730">
    <property type="component" value="Chromosome"/>
</dbReference>
<dbReference type="EMBL" id="CP002160">
    <property type="protein sequence ID" value="ADL50549.1"/>
    <property type="molecule type" value="Genomic_DNA"/>
</dbReference>
<name>D9SSF2_CLOC7</name>
<dbReference type="OrthoDB" id="9810445at2"/>
<sequence>MLSDDYKTRCEELIESAIRYSQKNLKSFNKNVDIDYSVINTLEFNANSKLCEEKYAINIHSEVFERIYDILKVLFYKENITFYKSVSWDEEYCEEKAFKYLGLLMELSTKLIINHELGHILNGHLRYKKSLNIVNDKNECYMFMDSEKNELDPIESQVLEMDADAYAATCGIGAITYDENINNYNKITPNFIKNKSHAVILLVIASTIVFSIQGLGKKKENSNLEDLKYLPLRTRQDYYMRCILNAYKNMNLKEKLDFDIDFLREVLPNIEEYVNLYNQQVLGFHSDDYNSKNNIEELGQVYLKHCDYLDRFWTKTMRDKLLPYSYLSLFP</sequence>
<dbReference type="eggNOG" id="ENOG50314R6">
    <property type="taxonomic scope" value="Bacteria"/>
</dbReference>
<keyword evidence="2" id="KW-1185">Reference proteome</keyword>
<gene>
    <name evidence="1" type="ordered locus">Clocel_0779</name>
</gene>
<evidence type="ECO:0000313" key="2">
    <source>
        <dbReference type="Proteomes" id="UP000002730"/>
    </source>
</evidence>
<dbReference type="KEGG" id="ccb:Clocel_0779"/>
<proteinExistence type="predicted"/>
<dbReference type="AlphaFoldDB" id="D9SSF2"/>